<dbReference type="InterPro" id="IPR052173">
    <property type="entry name" value="Beta-lactam_resp_regulator"/>
</dbReference>
<dbReference type="Pfam" id="PF05569">
    <property type="entry name" value="Peptidase_M56"/>
    <property type="match status" value="1"/>
</dbReference>
<keyword evidence="2" id="KW-1133">Transmembrane helix</keyword>
<keyword evidence="2" id="KW-0812">Transmembrane</keyword>
<dbReference type="EMBL" id="SWBM01000001">
    <property type="protein sequence ID" value="TKC20148.1"/>
    <property type="molecule type" value="Genomic_DNA"/>
</dbReference>
<organism evidence="5 6">
    <name type="scientific">Robertmurraya kyonggiensis</name>
    <dbReference type="NCBI Taxonomy" id="1037680"/>
    <lineage>
        <taxon>Bacteria</taxon>
        <taxon>Bacillati</taxon>
        <taxon>Bacillota</taxon>
        <taxon>Bacilli</taxon>
        <taxon>Bacillales</taxon>
        <taxon>Bacillaceae</taxon>
        <taxon>Robertmurraya</taxon>
    </lineage>
</organism>
<keyword evidence="6" id="KW-1185">Reference proteome</keyword>
<dbReference type="NCBIfam" id="NF000326">
    <property type="entry name" value="blaR1_generic"/>
    <property type="match status" value="1"/>
</dbReference>
<dbReference type="InterPro" id="IPR001460">
    <property type="entry name" value="PCN-bd_Tpept"/>
</dbReference>
<reference evidence="5 6" key="1">
    <citation type="journal article" date="2011" name="J. Microbiol.">
        <title>Bacillus kyonggiensis sp. nov., isolated from soil of a lettuce field.</title>
        <authorList>
            <person name="Dong K."/>
            <person name="Lee S."/>
        </authorList>
    </citation>
    <scope>NUCLEOTIDE SEQUENCE [LARGE SCALE GENOMIC DNA]</scope>
    <source>
        <strain evidence="5 6">NB22</strain>
    </source>
</reference>
<dbReference type="CDD" id="cd07341">
    <property type="entry name" value="M56_BlaR1_MecR1_like"/>
    <property type="match status" value="1"/>
</dbReference>
<accession>A0A4U1DDB1</accession>
<feature type="domain" description="Penicillin-binding protein transpeptidase" evidence="3">
    <location>
        <begin position="365"/>
        <end position="582"/>
    </location>
</feature>
<evidence type="ECO:0000313" key="5">
    <source>
        <dbReference type="EMBL" id="TKC20148.1"/>
    </source>
</evidence>
<feature type="transmembrane region" description="Helical" evidence="2">
    <location>
        <begin position="104"/>
        <end position="129"/>
    </location>
</feature>
<dbReference type="OrthoDB" id="9762883at2"/>
<sequence length="588" mass="67555">MLLNHLIIGVIVSSFSVMVILTMKKVFQNHLAAKWSYNIWYFLMILLSLPFFPSHTFKFDQLFWGNSQGNASVSSFAHNGNQVTNSFNWVQDFSVSVNRTDISFVSYALVAIWIVGVLITSFMTFHAWLSIHKIKRNSIVIRDEKYLLLFEECRIRLGISKPIKLTLSSLVSSPMTFGLFQTYVVLPKRSEAWLTMKEMEYIFLHELNHYKNRDILVNYVMVFYQIIYWFNPLIWIAFREMRLDREIACDTAVLKSLDTCSHADYGNTIINFIDRTIRKRTFSFATELNGSKEQIKKRIERIANFAPESMEIKWRSILIFGLVGLLVSLQLPFVSAFADENQRYDFASKNIVYEDLGKYFDGFEGSFVLFDEKNDQYFIHNKERSTLRVSPDSTYKIYSGLFALESNVITADSSIISWDGAPNPYESWNTDHDLASALENSVNWYFQALDKQTGLDTIQASLNQINYGNGDVSGGVDSFWLESTLKISPVEQVKILRDFYHNDQGFKQEHINTVKDALQLEEKNGAILSGKTGTGNVNGKNINGWFIGYVEAKDNTYYFATNIQDETDATGSKAVEIALSILKKKNLY</sequence>
<comment type="caution">
    <text evidence="5">The sequence shown here is derived from an EMBL/GenBank/DDBJ whole genome shotgun (WGS) entry which is preliminary data.</text>
</comment>
<dbReference type="PANTHER" id="PTHR34978">
    <property type="entry name" value="POSSIBLE SENSOR-TRANSDUCER PROTEIN BLAR"/>
    <property type="match status" value="1"/>
</dbReference>
<dbReference type="PANTHER" id="PTHR34978:SF3">
    <property type="entry name" value="SLR0241 PROTEIN"/>
    <property type="match status" value="1"/>
</dbReference>
<evidence type="ECO:0000256" key="2">
    <source>
        <dbReference type="SAM" id="Phobius"/>
    </source>
</evidence>
<dbReference type="InterPro" id="IPR012338">
    <property type="entry name" value="Beta-lactam/transpept-like"/>
</dbReference>
<dbReference type="AlphaFoldDB" id="A0A4U1DDB1"/>
<evidence type="ECO:0000256" key="1">
    <source>
        <dbReference type="ARBA" id="ARBA00011075"/>
    </source>
</evidence>
<feature type="transmembrane region" description="Helical" evidence="2">
    <location>
        <begin position="6"/>
        <end position="23"/>
    </location>
</feature>
<feature type="transmembrane region" description="Helical" evidence="2">
    <location>
        <begin position="216"/>
        <end position="238"/>
    </location>
</feature>
<dbReference type="Pfam" id="PF00905">
    <property type="entry name" value="Transpeptidase"/>
    <property type="match status" value="1"/>
</dbReference>
<dbReference type="Gene3D" id="3.40.710.10">
    <property type="entry name" value="DD-peptidase/beta-lactamase superfamily"/>
    <property type="match status" value="1"/>
</dbReference>
<evidence type="ECO:0000259" key="3">
    <source>
        <dbReference type="Pfam" id="PF00905"/>
    </source>
</evidence>
<dbReference type="Proteomes" id="UP000307756">
    <property type="component" value="Unassembled WGS sequence"/>
</dbReference>
<keyword evidence="2" id="KW-0472">Membrane</keyword>
<comment type="similarity">
    <text evidence="1">Belongs to the peptidase M56 family.</text>
</comment>
<evidence type="ECO:0000259" key="4">
    <source>
        <dbReference type="Pfam" id="PF05569"/>
    </source>
</evidence>
<name>A0A4U1DDB1_9BACI</name>
<dbReference type="SUPFAM" id="SSF56601">
    <property type="entry name" value="beta-lactamase/transpeptidase-like"/>
    <property type="match status" value="1"/>
</dbReference>
<evidence type="ECO:0000313" key="6">
    <source>
        <dbReference type="Proteomes" id="UP000307756"/>
    </source>
</evidence>
<protein>
    <submittedName>
        <fullName evidence="5">BlaR1 family beta-lactam sensor/signal transducer</fullName>
    </submittedName>
</protein>
<feature type="transmembrane region" description="Helical" evidence="2">
    <location>
        <begin position="35"/>
        <end position="52"/>
    </location>
</feature>
<proteinExistence type="inferred from homology"/>
<dbReference type="GO" id="GO:0008658">
    <property type="term" value="F:penicillin binding"/>
    <property type="evidence" value="ECO:0007669"/>
    <property type="project" value="InterPro"/>
</dbReference>
<feature type="domain" description="Peptidase M56" evidence="4">
    <location>
        <begin position="11"/>
        <end position="301"/>
    </location>
</feature>
<gene>
    <name evidence="5" type="primary">blaR1</name>
    <name evidence="5" type="ORF">FA727_06230</name>
</gene>
<dbReference type="InterPro" id="IPR008756">
    <property type="entry name" value="Peptidase_M56"/>
</dbReference>